<keyword evidence="2" id="KW-0472">Membrane</keyword>
<feature type="transmembrane region" description="Helical" evidence="2">
    <location>
        <begin position="340"/>
        <end position="364"/>
    </location>
</feature>
<keyword evidence="4" id="KW-1185">Reference proteome</keyword>
<feature type="compositionally biased region" description="Polar residues" evidence="1">
    <location>
        <begin position="407"/>
        <end position="416"/>
    </location>
</feature>
<accession>A0ABV8ZXN5</accession>
<dbReference type="RefSeq" id="WP_231464004.1">
    <property type="nucleotide sequence ID" value="NZ_JAJOHW010000115.1"/>
</dbReference>
<name>A0ABV8ZXN5_9NEIS</name>
<feature type="region of interest" description="Disordered" evidence="1">
    <location>
        <begin position="395"/>
        <end position="462"/>
    </location>
</feature>
<dbReference type="EMBL" id="JBHSEK010000029">
    <property type="protein sequence ID" value="MFC4492443.1"/>
    <property type="molecule type" value="Genomic_DNA"/>
</dbReference>
<keyword evidence="2" id="KW-0812">Transmembrane</keyword>
<sequence length="462" mass="50135">MPFLRKLLRPISSITLLFYLAMTMWAPIARAGISEAQYRQAIYMLQGDIRYTRNDLGALIAQIPPSQLADSLYATYAAKPQIYARYHPESATGRIDVVTLRRLPSGGVELQIRSWAPKDGSKWARNRYGDGTPVPGNFRGANPFWAFYADRSCVGVNYTGSKNDNWHEPWDRFPNSNPVCDEWRNLNPSAFFAAVGMAMKFYRSDNAMVGVAETRINQGTREDGNIFVKKTTTYLDAYVKPHWYMGTAYGRGGTSLSASYCVIASDANNPCPRDLVVDAGANFVDWNKGDLNTSEYHAFNHEETKSGLGFISFIIISFALAWAGGFALTGVAGMTAGSGAALGAGATWGATAYAVAGAGLYAGLSMAVSGNAGVPLTTTQNGFLGNINNGVLNAPTSGSAWDPTPAVRQSYTQASPGNVPGAAGQEFNNRRYQQGDWKNPQDAYNLKLQRDRGMTPQALPQQ</sequence>
<protein>
    <submittedName>
        <fullName evidence="3">Uncharacterized protein</fullName>
    </submittedName>
</protein>
<dbReference type="Proteomes" id="UP001595999">
    <property type="component" value="Unassembled WGS sequence"/>
</dbReference>
<organism evidence="3 4">
    <name type="scientific">Chromobacterium aquaticum</name>
    <dbReference type="NCBI Taxonomy" id="467180"/>
    <lineage>
        <taxon>Bacteria</taxon>
        <taxon>Pseudomonadati</taxon>
        <taxon>Pseudomonadota</taxon>
        <taxon>Betaproteobacteria</taxon>
        <taxon>Neisseriales</taxon>
        <taxon>Chromobacteriaceae</taxon>
        <taxon>Chromobacterium</taxon>
    </lineage>
</organism>
<gene>
    <name evidence="3" type="ORF">ACFO0R_22770</name>
</gene>
<evidence type="ECO:0000256" key="1">
    <source>
        <dbReference type="SAM" id="MobiDB-lite"/>
    </source>
</evidence>
<evidence type="ECO:0000256" key="2">
    <source>
        <dbReference type="SAM" id="Phobius"/>
    </source>
</evidence>
<reference evidence="4" key="1">
    <citation type="journal article" date="2019" name="Int. J. Syst. Evol. Microbiol.">
        <title>The Global Catalogue of Microorganisms (GCM) 10K type strain sequencing project: providing services to taxonomists for standard genome sequencing and annotation.</title>
        <authorList>
            <consortium name="The Broad Institute Genomics Platform"/>
            <consortium name="The Broad Institute Genome Sequencing Center for Infectious Disease"/>
            <person name="Wu L."/>
            <person name="Ma J."/>
        </authorList>
    </citation>
    <scope>NUCLEOTIDE SEQUENCE [LARGE SCALE GENOMIC DNA]</scope>
    <source>
        <strain evidence="4">CGMCC 4.7608</strain>
    </source>
</reference>
<evidence type="ECO:0000313" key="4">
    <source>
        <dbReference type="Proteomes" id="UP001595999"/>
    </source>
</evidence>
<comment type="caution">
    <text evidence="3">The sequence shown here is derived from an EMBL/GenBank/DDBJ whole genome shotgun (WGS) entry which is preliminary data.</text>
</comment>
<proteinExistence type="predicted"/>
<feature type="transmembrane region" description="Helical" evidence="2">
    <location>
        <begin position="307"/>
        <end position="328"/>
    </location>
</feature>
<evidence type="ECO:0000313" key="3">
    <source>
        <dbReference type="EMBL" id="MFC4492443.1"/>
    </source>
</evidence>
<keyword evidence="2" id="KW-1133">Transmembrane helix</keyword>